<evidence type="ECO:0000313" key="2">
    <source>
        <dbReference type="Proteomes" id="UP000662783"/>
    </source>
</evidence>
<dbReference type="Proteomes" id="UP000662783">
    <property type="component" value="Chromosome"/>
</dbReference>
<keyword evidence="1" id="KW-0132">Cell division</keyword>
<reference evidence="1" key="1">
    <citation type="submission" date="2021-02" db="EMBL/GenBank/DDBJ databases">
        <title>Fulvivirga sp. S481 isolated from sea water.</title>
        <authorList>
            <person name="Bae S.S."/>
            <person name="Baek K."/>
        </authorList>
    </citation>
    <scope>NUCLEOTIDE SEQUENCE</scope>
    <source>
        <strain evidence="1">S481</strain>
    </source>
</reference>
<keyword evidence="2" id="KW-1185">Reference proteome</keyword>
<dbReference type="KEGG" id="fuv:JR347_08155"/>
<keyword evidence="1" id="KW-0131">Cell cycle</keyword>
<organism evidence="1 2">
    <name type="scientific">Fulvivirga lutea</name>
    <dbReference type="NCBI Taxonomy" id="2810512"/>
    <lineage>
        <taxon>Bacteria</taxon>
        <taxon>Pseudomonadati</taxon>
        <taxon>Bacteroidota</taxon>
        <taxon>Cytophagia</taxon>
        <taxon>Cytophagales</taxon>
        <taxon>Fulvivirgaceae</taxon>
        <taxon>Fulvivirga</taxon>
    </lineage>
</organism>
<name>A0A974WIY9_9BACT</name>
<protein>
    <submittedName>
        <fullName evidence="1">Cell division protein FtsQ</fullName>
    </submittedName>
</protein>
<evidence type="ECO:0000313" key="1">
    <source>
        <dbReference type="EMBL" id="QSE99045.1"/>
    </source>
</evidence>
<dbReference type="RefSeq" id="WP_205723556.1">
    <property type="nucleotide sequence ID" value="NZ_CP070608.1"/>
</dbReference>
<gene>
    <name evidence="1" type="ORF">JR347_08155</name>
</gene>
<proteinExistence type="predicted"/>
<sequence length="254" mass="29359">MLKKLKIGKGVKVAVVSILMLSLISFGSRKQEGEKCQDIIIKLTNQQNNFFIDENDIMRMMTKNGEEVLLGTHFKDIKLKEIEGRVKTQKFIKKAEIYKDLKGNLLVNAELRRPFARILEPGKANGYVALDGAILPTSTKYTSRAVILSGSYMKEMMQHDLTETEEGQKIYELLQFIYNDKFWSAQIAQIDISKDLYVTLYPQVTKQIVEFGKPEDVKQKFKKLKAFYKKVLPQKGWNTYSRINLEYKDQVIAE</sequence>
<dbReference type="GO" id="GO:0051301">
    <property type="term" value="P:cell division"/>
    <property type="evidence" value="ECO:0007669"/>
    <property type="project" value="UniProtKB-KW"/>
</dbReference>
<dbReference type="EMBL" id="CP070608">
    <property type="protein sequence ID" value="QSE99045.1"/>
    <property type="molecule type" value="Genomic_DNA"/>
</dbReference>
<dbReference type="AlphaFoldDB" id="A0A974WIY9"/>
<accession>A0A974WIY9</accession>